<evidence type="ECO:0000256" key="2">
    <source>
        <dbReference type="ARBA" id="ARBA00023002"/>
    </source>
</evidence>
<gene>
    <name evidence="3" type="ORF">ABA31_15410</name>
</gene>
<dbReference type="SUPFAM" id="SSF51735">
    <property type="entry name" value="NAD(P)-binding Rossmann-fold domains"/>
    <property type="match status" value="1"/>
</dbReference>
<dbReference type="Pfam" id="PF13561">
    <property type="entry name" value="adh_short_C2"/>
    <property type="match status" value="1"/>
</dbReference>
<dbReference type="Gene3D" id="3.40.50.720">
    <property type="entry name" value="NAD(P)-binding Rossmann-like Domain"/>
    <property type="match status" value="1"/>
</dbReference>
<dbReference type="PROSITE" id="PS00061">
    <property type="entry name" value="ADH_SHORT"/>
    <property type="match status" value="1"/>
</dbReference>
<dbReference type="EMBL" id="BJUU01000008">
    <property type="protein sequence ID" value="GEK80190.1"/>
    <property type="molecule type" value="Genomic_DNA"/>
</dbReference>
<evidence type="ECO:0000313" key="4">
    <source>
        <dbReference type="Proteomes" id="UP000321749"/>
    </source>
</evidence>
<dbReference type="PANTHER" id="PTHR43639:SF1">
    <property type="entry name" value="SHORT-CHAIN DEHYDROGENASE_REDUCTASE FAMILY PROTEIN"/>
    <property type="match status" value="1"/>
</dbReference>
<organism evidence="3 4">
    <name type="scientific">Agrococcus baldri</name>
    <dbReference type="NCBI Taxonomy" id="153730"/>
    <lineage>
        <taxon>Bacteria</taxon>
        <taxon>Bacillati</taxon>
        <taxon>Actinomycetota</taxon>
        <taxon>Actinomycetes</taxon>
        <taxon>Micrococcales</taxon>
        <taxon>Microbacteriaceae</taxon>
        <taxon>Agrococcus</taxon>
    </lineage>
</organism>
<dbReference type="InterPro" id="IPR020904">
    <property type="entry name" value="Sc_DH/Rdtase_CS"/>
</dbReference>
<evidence type="ECO:0000313" key="3">
    <source>
        <dbReference type="EMBL" id="GEK80190.1"/>
    </source>
</evidence>
<dbReference type="NCBIfam" id="NF005559">
    <property type="entry name" value="PRK07231.1"/>
    <property type="match status" value="1"/>
</dbReference>
<dbReference type="AlphaFoldDB" id="A0AA87USA0"/>
<protein>
    <submittedName>
        <fullName evidence="3">2-deoxy-D-gluconate 3-dehydrogenase</fullName>
    </submittedName>
</protein>
<dbReference type="InterPro" id="IPR036291">
    <property type="entry name" value="NAD(P)-bd_dom_sf"/>
</dbReference>
<dbReference type="Proteomes" id="UP000321749">
    <property type="component" value="Unassembled WGS sequence"/>
</dbReference>
<dbReference type="PRINTS" id="PR00080">
    <property type="entry name" value="SDRFAMILY"/>
</dbReference>
<dbReference type="InterPro" id="IPR002347">
    <property type="entry name" value="SDR_fam"/>
</dbReference>
<evidence type="ECO:0000256" key="1">
    <source>
        <dbReference type="ARBA" id="ARBA00006484"/>
    </source>
</evidence>
<name>A0AA87USA0_9MICO</name>
<dbReference type="FunFam" id="3.40.50.720:FF:000084">
    <property type="entry name" value="Short-chain dehydrogenase reductase"/>
    <property type="match status" value="1"/>
</dbReference>
<proteinExistence type="inferred from homology"/>
<sequence length="255" mass="25546">MPLPVAGEARVALVTGATSGIGVEIARRLVADGLRVVVSGRSAERGAAVAAELGGAASFVRADLTEEGAADALVAAVVAAHGRLDVLVNNAAVDHTGPLLEVPPSEVRATFETNALAAIACLQAAGRAMRDGGRGGAIINVTSRLASIGVPTMGVYSASKGALLALTTAAAVELAPWDIRVNAVAPGMTRTPLYETWASGQPDPAATERRVADAIPLRRIAEPADVAAAVAFLASPGAAYITGTSIPVDGGYLAQ</sequence>
<keyword evidence="4" id="KW-1185">Reference proteome</keyword>
<reference evidence="3 4" key="1">
    <citation type="submission" date="2019-07" db="EMBL/GenBank/DDBJ databases">
        <title>Whole genome shotgun sequence of Agrococcus baldri NBRC 103055.</title>
        <authorList>
            <person name="Hosoyama A."/>
            <person name="Uohara A."/>
            <person name="Ohji S."/>
            <person name="Ichikawa N."/>
        </authorList>
    </citation>
    <scope>NUCLEOTIDE SEQUENCE [LARGE SCALE GENOMIC DNA]</scope>
    <source>
        <strain evidence="3 4">NBRC 103055</strain>
    </source>
</reference>
<accession>A0AA87USA0</accession>
<keyword evidence="2" id="KW-0560">Oxidoreductase</keyword>
<comment type="caution">
    <text evidence="3">The sequence shown here is derived from an EMBL/GenBank/DDBJ whole genome shotgun (WGS) entry which is preliminary data.</text>
</comment>
<dbReference type="PANTHER" id="PTHR43639">
    <property type="entry name" value="OXIDOREDUCTASE, SHORT-CHAIN DEHYDROGENASE/REDUCTASE FAMILY (AFU_ORTHOLOGUE AFUA_5G02870)"/>
    <property type="match status" value="1"/>
</dbReference>
<comment type="similarity">
    <text evidence="1">Belongs to the short-chain dehydrogenases/reductases (SDR) family.</text>
</comment>
<dbReference type="CDD" id="cd05233">
    <property type="entry name" value="SDR_c"/>
    <property type="match status" value="1"/>
</dbReference>
<dbReference type="GO" id="GO:0016491">
    <property type="term" value="F:oxidoreductase activity"/>
    <property type="evidence" value="ECO:0007669"/>
    <property type="project" value="UniProtKB-KW"/>
</dbReference>
<dbReference type="PRINTS" id="PR00081">
    <property type="entry name" value="GDHRDH"/>
</dbReference>